<dbReference type="InterPro" id="IPR051059">
    <property type="entry name" value="VerF-like"/>
</dbReference>
<dbReference type="SMART" id="SM00355">
    <property type="entry name" value="ZnF_C2H2"/>
    <property type="match status" value="2"/>
</dbReference>
<protein>
    <recommendedName>
        <fullName evidence="9">C2H2-type domain-containing protein</fullName>
    </recommendedName>
</protein>
<dbReference type="Pfam" id="PF00096">
    <property type="entry name" value="zf-C2H2"/>
    <property type="match status" value="1"/>
</dbReference>
<comment type="caution">
    <text evidence="10">The sequence shown here is derived from an EMBL/GenBank/DDBJ whole genome shotgun (WGS) entry which is preliminary data.</text>
</comment>
<dbReference type="SUPFAM" id="SSF57667">
    <property type="entry name" value="beta-beta-alpha zinc fingers"/>
    <property type="match status" value="1"/>
</dbReference>
<evidence type="ECO:0000256" key="8">
    <source>
        <dbReference type="SAM" id="MobiDB-lite"/>
    </source>
</evidence>
<keyword evidence="6" id="KW-0539">Nucleus</keyword>
<evidence type="ECO:0000256" key="3">
    <source>
        <dbReference type="ARBA" id="ARBA00022737"/>
    </source>
</evidence>
<gene>
    <name evidence="10" type="ORF">SI65_00426</name>
</gene>
<dbReference type="GO" id="GO:0005634">
    <property type="term" value="C:nucleus"/>
    <property type="evidence" value="ECO:0007669"/>
    <property type="project" value="UniProtKB-SubCell"/>
</dbReference>
<dbReference type="PROSITE" id="PS50157">
    <property type="entry name" value="ZINC_FINGER_C2H2_2"/>
    <property type="match status" value="2"/>
</dbReference>
<dbReference type="GO" id="GO:0000978">
    <property type="term" value="F:RNA polymerase II cis-regulatory region sequence-specific DNA binding"/>
    <property type="evidence" value="ECO:0007669"/>
    <property type="project" value="InterPro"/>
</dbReference>
<evidence type="ECO:0000256" key="7">
    <source>
        <dbReference type="PROSITE-ProRule" id="PRU00042"/>
    </source>
</evidence>
<sequence>MRRTSATLDIPLPITYTPTTHRISKAKKGKRVHACQYPGCEKVFTRAEHRRRHELNHNPEALFRCTYSECQRTFHRQDLLNRHIERHELDAQMEHAARWKQTQLPVAPQPYPSKNLMPTPFDSNMFLPTPQQSTSTSMFIDSLVTPEIRLELTNDQPFQWDGLDFPLYPQQPSLLQSPMPEPIDDNSSFYSYSESCASPSSSGGATFLSSRPSSSLSSTPAMTMESYQETYPEPILDCGLTSSPLPLQADLPPLDFSGVDMSWSDIEPLSLDGDFAPQPPQYNTAPTWALPQEECDPQQYAAKSFFF</sequence>
<reference evidence="10 11" key="1">
    <citation type="journal article" date="2016" name="BMC Genomics">
        <title>Comparative genomic and transcriptomic analyses of the Fuzhuan brick tea-fermentation fungus Aspergillus cristatus.</title>
        <authorList>
            <person name="Ge Y."/>
            <person name="Wang Y."/>
            <person name="Liu Y."/>
            <person name="Tan Y."/>
            <person name="Ren X."/>
            <person name="Zhang X."/>
            <person name="Hyde K.D."/>
            <person name="Liu Y."/>
            <person name="Liu Z."/>
        </authorList>
    </citation>
    <scope>NUCLEOTIDE SEQUENCE [LARGE SCALE GENOMIC DNA]</scope>
    <source>
        <strain evidence="10 11">GZAAS20.1005</strain>
    </source>
</reference>
<evidence type="ECO:0000313" key="11">
    <source>
        <dbReference type="Proteomes" id="UP000094569"/>
    </source>
</evidence>
<keyword evidence="5" id="KW-0862">Zinc</keyword>
<evidence type="ECO:0000313" key="10">
    <source>
        <dbReference type="EMBL" id="ODM22837.1"/>
    </source>
</evidence>
<keyword evidence="11" id="KW-1185">Reference proteome</keyword>
<dbReference type="VEuPathDB" id="FungiDB:SI65_00426"/>
<feature type="compositionally biased region" description="Low complexity" evidence="8">
    <location>
        <begin position="201"/>
        <end position="218"/>
    </location>
</feature>
<comment type="subcellular location">
    <subcellularLocation>
        <location evidence="1">Nucleus</location>
    </subcellularLocation>
</comment>
<evidence type="ECO:0000259" key="9">
    <source>
        <dbReference type="PROSITE" id="PS50157"/>
    </source>
</evidence>
<dbReference type="GO" id="GO:0000981">
    <property type="term" value="F:DNA-binding transcription factor activity, RNA polymerase II-specific"/>
    <property type="evidence" value="ECO:0007669"/>
    <property type="project" value="InterPro"/>
</dbReference>
<keyword evidence="2" id="KW-0479">Metal-binding</keyword>
<dbReference type="OrthoDB" id="6077919at2759"/>
<dbReference type="PANTHER" id="PTHR40626">
    <property type="entry name" value="MIP31509P"/>
    <property type="match status" value="1"/>
</dbReference>
<evidence type="ECO:0000256" key="2">
    <source>
        <dbReference type="ARBA" id="ARBA00022723"/>
    </source>
</evidence>
<dbReference type="STRING" id="573508.A0A1E3BPM9"/>
<dbReference type="InterPro" id="IPR013087">
    <property type="entry name" value="Znf_C2H2_type"/>
</dbReference>
<dbReference type="PANTHER" id="PTHR40626:SF30">
    <property type="entry name" value="FINGER DOMAIN PROTEIN, PUTATIVE (AFU_ORTHOLOGUE AFUA_4G13600)-RELATED"/>
    <property type="match status" value="1"/>
</dbReference>
<evidence type="ECO:0000256" key="5">
    <source>
        <dbReference type="ARBA" id="ARBA00022833"/>
    </source>
</evidence>
<dbReference type="GO" id="GO:0000785">
    <property type="term" value="C:chromatin"/>
    <property type="evidence" value="ECO:0007669"/>
    <property type="project" value="TreeGrafter"/>
</dbReference>
<feature type="region of interest" description="Disordered" evidence="8">
    <location>
        <begin position="201"/>
        <end position="221"/>
    </location>
</feature>
<dbReference type="GO" id="GO:0008270">
    <property type="term" value="F:zinc ion binding"/>
    <property type="evidence" value="ECO:0007669"/>
    <property type="project" value="UniProtKB-KW"/>
</dbReference>
<dbReference type="InterPro" id="IPR036236">
    <property type="entry name" value="Znf_C2H2_sf"/>
</dbReference>
<proteinExistence type="predicted"/>
<name>A0A1E3BPM9_ASPCR</name>
<dbReference type="PROSITE" id="PS00028">
    <property type="entry name" value="ZINC_FINGER_C2H2_1"/>
    <property type="match status" value="2"/>
</dbReference>
<dbReference type="Gene3D" id="3.30.160.60">
    <property type="entry name" value="Classic Zinc Finger"/>
    <property type="match status" value="2"/>
</dbReference>
<accession>A0A1E3BPM9</accession>
<evidence type="ECO:0000256" key="1">
    <source>
        <dbReference type="ARBA" id="ARBA00004123"/>
    </source>
</evidence>
<keyword evidence="3" id="KW-0677">Repeat</keyword>
<keyword evidence="4 7" id="KW-0863">Zinc-finger</keyword>
<dbReference type="Proteomes" id="UP000094569">
    <property type="component" value="Unassembled WGS sequence"/>
</dbReference>
<feature type="domain" description="C2H2-type" evidence="9">
    <location>
        <begin position="33"/>
        <end position="62"/>
    </location>
</feature>
<organism evidence="10 11">
    <name type="scientific">Aspergillus cristatus</name>
    <name type="common">Chinese Fuzhuan brick tea-fermentation fungus</name>
    <name type="synonym">Eurotium cristatum</name>
    <dbReference type="NCBI Taxonomy" id="573508"/>
    <lineage>
        <taxon>Eukaryota</taxon>
        <taxon>Fungi</taxon>
        <taxon>Dikarya</taxon>
        <taxon>Ascomycota</taxon>
        <taxon>Pezizomycotina</taxon>
        <taxon>Eurotiomycetes</taxon>
        <taxon>Eurotiomycetidae</taxon>
        <taxon>Eurotiales</taxon>
        <taxon>Aspergillaceae</taxon>
        <taxon>Aspergillus</taxon>
        <taxon>Aspergillus subgen. Aspergillus</taxon>
    </lineage>
</organism>
<dbReference type="EMBL" id="JXNT01000001">
    <property type="protein sequence ID" value="ODM22837.1"/>
    <property type="molecule type" value="Genomic_DNA"/>
</dbReference>
<feature type="domain" description="C2H2-type" evidence="9">
    <location>
        <begin position="63"/>
        <end position="92"/>
    </location>
</feature>
<dbReference type="AlphaFoldDB" id="A0A1E3BPM9"/>
<evidence type="ECO:0000256" key="6">
    <source>
        <dbReference type="ARBA" id="ARBA00023242"/>
    </source>
</evidence>
<evidence type="ECO:0000256" key="4">
    <source>
        <dbReference type="ARBA" id="ARBA00022771"/>
    </source>
</evidence>